<feature type="transmembrane region" description="Helical" evidence="2">
    <location>
        <begin position="106"/>
        <end position="123"/>
    </location>
</feature>
<keyword evidence="2" id="KW-0472">Membrane</keyword>
<dbReference type="Proteomes" id="UP000825935">
    <property type="component" value="Chromosome 27"/>
</dbReference>
<evidence type="ECO:0000256" key="2">
    <source>
        <dbReference type="SAM" id="Phobius"/>
    </source>
</evidence>
<evidence type="ECO:0000313" key="3">
    <source>
        <dbReference type="EMBL" id="KAH7294601.1"/>
    </source>
</evidence>
<feature type="region of interest" description="Disordered" evidence="1">
    <location>
        <begin position="1"/>
        <end position="26"/>
    </location>
</feature>
<protein>
    <submittedName>
        <fullName evidence="3">Uncharacterized protein</fullName>
    </submittedName>
</protein>
<sequence length="135" mass="15154">MLLPGVEPSPPPQEARGPTTRPANRDNVLDLDYQTKSGYLLHRSCITRKILELTTDFEIAFVSIKPSSSPKYVHIICKSLQPSILYNGPSSILLICTFMWNGCNVYGIIFTIITLNCGILWPLHSQDCSMKMYGF</sequence>
<organism evidence="3 4">
    <name type="scientific">Ceratopteris richardii</name>
    <name type="common">Triangle waterfern</name>
    <dbReference type="NCBI Taxonomy" id="49495"/>
    <lineage>
        <taxon>Eukaryota</taxon>
        <taxon>Viridiplantae</taxon>
        <taxon>Streptophyta</taxon>
        <taxon>Embryophyta</taxon>
        <taxon>Tracheophyta</taxon>
        <taxon>Polypodiopsida</taxon>
        <taxon>Polypodiidae</taxon>
        <taxon>Polypodiales</taxon>
        <taxon>Pteridineae</taxon>
        <taxon>Pteridaceae</taxon>
        <taxon>Parkerioideae</taxon>
        <taxon>Ceratopteris</taxon>
    </lineage>
</organism>
<reference evidence="3 4" key="1">
    <citation type="submission" date="2021-08" db="EMBL/GenBank/DDBJ databases">
        <title>WGS assembly of Ceratopteris richardii.</title>
        <authorList>
            <person name="Marchant D.B."/>
            <person name="Chen G."/>
            <person name="Jenkins J."/>
            <person name="Shu S."/>
            <person name="Leebens-Mack J."/>
            <person name="Grimwood J."/>
            <person name="Schmutz J."/>
            <person name="Soltis P."/>
            <person name="Soltis D."/>
            <person name="Chen Z.-H."/>
        </authorList>
    </citation>
    <scope>NUCLEOTIDE SEQUENCE [LARGE SCALE GENOMIC DNA]</scope>
    <source>
        <strain evidence="3">Whitten #5841</strain>
        <tissue evidence="3">Leaf</tissue>
    </source>
</reference>
<keyword evidence="2" id="KW-0812">Transmembrane</keyword>
<dbReference type="EMBL" id="CM035432">
    <property type="protein sequence ID" value="KAH7294601.1"/>
    <property type="molecule type" value="Genomic_DNA"/>
</dbReference>
<name>A0A8T2RFA3_CERRI</name>
<proteinExistence type="predicted"/>
<accession>A0A8T2RFA3</accession>
<dbReference type="AlphaFoldDB" id="A0A8T2RFA3"/>
<evidence type="ECO:0000313" key="4">
    <source>
        <dbReference type="Proteomes" id="UP000825935"/>
    </source>
</evidence>
<evidence type="ECO:0000256" key="1">
    <source>
        <dbReference type="SAM" id="MobiDB-lite"/>
    </source>
</evidence>
<gene>
    <name evidence="3" type="ORF">KP509_27G009200</name>
</gene>
<keyword evidence="4" id="KW-1185">Reference proteome</keyword>
<comment type="caution">
    <text evidence="3">The sequence shown here is derived from an EMBL/GenBank/DDBJ whole genome shotgun (WGS) entry which is preliminary data.</text>
</comment>
<keyword evidence="2" id="KW-1133">Transmembrane helix</keyword>